<proteinExistence type="predicted"/>
<gene>
    <name evidence="1" type="ORF">WKI47_14285</name>
</gene>
<accession>A0ACC6PDT3</accession>
<comment type="caution">
    <text evidence="1">The sequence shown here is derived from an EMBL/GenBank/DDBJ whole genome shotgun (WGS) entry which is preliminary data.</text>
</comment>
<reference evidence="1" key="1">
    <citation type="submission" date="2024-03" db="EMBL/GenBank/DDBJ databases">
        <title>Whole genome sequecning of epiphytes from Marcgravia umbellata leaves.</title>
        <authorList>
            <person name="Kumar G."/>
            <person name="Savka M.A."/>
        </authorList>
    </citation>
    <scope>NUCLEOTIDE SEQUENCE</scope>
    <source>
        <strain evidence="1">RIT_BL5</strain>
    </source>
</reference>
<keyword evidence="2" id="KW-1185">Reference proteome</keyword>
<evidence type="ECO:0000313" key="2">
    <source>
        <dbReference type="Proteomes" id="UP001380953"/>
    </source>
</evidence>
<organism evidence="1 2">
    <name type="scientific">Saccharibacillus sacchari</name>
    <dbReference type="NCBI Taxonomy" id="456493"/>
    <lineage>
        <taxon>Bacteria</taxon>
        <taxon>Bacillati</taxon>
        <taxon>Bacillota</taxon>
        <taxon>Bacilli</taxon>
        <taxon>Bacillales</taxon>
        <taxon>Paenibacillaceae</taxon>
        <taxon>Saccharibacillus</taxon>
    </lineage>
</organism>
<protein>
    <submittedName>
        <fullName evidence="1">Extracellular solute-binding protein</fullName>
    </submittedName>
</protein>
<dbReference type="Proteomes" id="UP001380953">
    <property type="component" value="Unassembled WGS sequence"/>
</dbReference>
<sequence length="427" mass="46990">MKKIWGGAMASLLLVGLLSGCGGGTDSQASGGEGSGSKEVTLKFFISQPRFKEQYQTYIDQFVAKEKADKNVDIKVQLEMPNAENAPQILKTRMASNDAPDIYSLHAVNEAPDFYRAGYMEDLSDQPFVDKLLDSVKPSVTIDGKVLSVPMETISWGYLYNKDIFKEQGLTPPNTLTEMKAVVDKLNAAGIKPFELSYSEAWVPQLFLPLSVGAIVNTTNKDFIERMGKNEGSFSEMKQMFDIIDLVNANGTDRALEVSADDGAAAFATGKAAMWLQGPWYADTILKSNPDIDFGVAALPINDDANATMIDLSTSTALAVSPTSKNKEYALDFINYVLDDKDSSAFYESLKFNPVAKSHEFQTYPWVEDAMAYVKEGKSYQDPVIPQAVKDEVGKGLQSYFAGQMTQDDLVTALDKAWKDYNKVNKK</sequence>
<dbReference type="EMBL" id="JBBKAR010000037">
    <property type="protein sequence ID" value="MEJ8305071.1"/>
    <property type="molecule type" value="Genomic_DNA"/>
</dbReference>
<name>A0ACC6PDT3_9BACL</name>
<evidence type="ECO:0000313" key="1">
    <source>
        <dbReference type="EMBL" id="MEJ8305071.1"/>
    </source>
</evidence>